<proteinExistence type="predicted"/>
<sequence length="141" mass="15578">MEKLMMRQTRTGWYPVKGTIVMDEEWWKKARADIPGCGKFKKLGLQNEEDMQKCFGDIISIGNDHWLPHMVNVAPTASPTAAPNVDGNDTQDVDIDLTQDVSPLEGGDTNEVEQISPVNANGKRPPRPAPPKGKNLSPELL</sequence>
<gene>
    <name evidence="2" type="primary">gb27505</name>
    <name evidence="2" type="ORF">PR202_gb27505</name>
</gene>
<dbReference type="Proteomes" id="UP001054889">
    <property type="component" value="Unassembled WGS sequence"/>
</dbReference>
<evidence type="ECO:0000256" key="1">
    <source>
        <dbReference type="SAM" id="MobiDB-lite"/>
    </source>
</evidence>
<reference evidence="2" key="1">
    <citation type="journal article" date="2018" name="DNA Res.">
        <title>Multiple hybrid de novo genome assembly of finger millet, an orphan allotetraploid crop.</title>
        <authorList>
            <person name="Hatakeyama M."/>
            <person name="Aluri S."/>
            <person name="Balachadran M.T."/>
            <person name="Sivarajan S.R."/>
            <person name="Patrignani A."/>
            <person name="Gruter S."/>
            <person name="Poveda L."/>
            <person name="Shimizu-Inatsugi R."/>
            <person name="Baeten J."/>
            <person name="Francoijs K.J."/>
            <person name="Nataraja K.N."/>
            <person name="Reddy Y.A.N."/>
            <person name="Phadnis S."/>
            <person name="Ravikumar R.L."/>
            <person name="Schlapbach R."/>
            <person name="Sreeman S.M."/>
            <person name="Shimizu K.K."/>
        </authorList>
    </citation>
    <scope>NUCLEOTIDE SEQUENCE</scope>
</reference>
<feature type="region of interest" description="Disordered" evidence="1">
    <location>
        <begin position="75"/>
        <end position="141"/>
    </location>
</feature>
<evidence type="ECO:0000313" key="3">
    <source>
        <dbReference type="Proteomes" id="UP001054889"/>
    </source>
</evidence>
<dbReference type="PANTHER" id="PTHR47851:SF1">
    <property type="entry name" value="OS06G0588700 PROTEIN"/>
    <property type="match status" value="1"/>
</dbReference>
<reference evidence="2" key="2">
    <citation type="submission" date="2021-12" db="EMBL/GenBank/DDBJ databases">
        <title>Resequencing data analysis of finger millet.</title>
        <authorList>
            <person name="Hatakeyama M."/>
            <person name="Aluri S."/>
            <person name="Balachadran M.T."/>
            <person name="Sivarajan S.R."/>
            <person name="Poveda L."/>
            <person name="Shimizu-Inatsugi R."/>
            <person name="Schlapbach R."/>
            <person name="Sreeman S.M."/>
            <person name="Shimizu K.K."/>
        </authorList>
    </citation>
    <scope>NUCLEOTIDE SEQUENCE</scope>
</reference>
<evidence type="ECO:0000313" key="2">
    <source>
        <dbReference type="EMBL" id="GJN38465.1"/>
    </source>
</evidence>
<dbReference type="AlphaFoldDB" id="A0AAV5FUQ5"/>
<dbReference type="EMBL" id="BQKI01000096">
    <property type="protein sequence ID" value="GJN38465.1"/>
    <property type="molecule type" value="Genomic_DNA"/>
</dbReference>
<accession>A0AAV5FUQ5</accession>
<name>A0AAV5FUQ5_ELECO</name>
<keyword evidence="3" id="KW-1185">Reference proteome</keyword>
<dbReference type="PANTHER" id="PTHR47851">
    <property type="entry name" value="OS06G0588700 PROTEIN-RELATED"/>
    <property type="match status" value="1"/>
</dbReference>
<comment type="caution">
    <text evidence="2">The sequence shown here is derived from an EMBL/GenBank/DDBJ whole genome shotgun (WGS) entry which is preliminary data.</text>
</comment>
<protein>
    <submittedName>
        <fullName evidence="2">Uncharacterized protein</fullName>
    </submittedName>
</protein>
<organism evidence="2 3">
    <name type="scientific">Eleusine coracana subsp. coracana</name>
    <dbReference type="NCBI Taxonomy" id="191504"/>
    <lineage>
        <taxon>Eukaryota</taxon>
        <taxon>Viridiplantae</taxon>
        <taxon>Streptophyta</taxon>
        <taxon>Embryophyta</taxon>
        <taxon>Tracheophyta</taxon>
        <taxon>Spermatophyta</taxon>
        <taxon>Magnoliopsida</taxon>
        <taxon>Liliopsida</taxon>
        <taxon>Poales</taxon>
        <taxon>Poaceae</taxon>
        <taxon>PACMAD clade</taxon>
        <taxon>Chloridoideae</taxon>
        <taxon>Cynodonteae</taxon>
        <taxon>Eleusininae</taxon>
        <taxon>Eleusine</taxon>
    </lineage>
</organism>